<dbReference type="Pfam" id="PF04962">
    <property type="entry name" value="KduI"/>
    <property type="match status" value="1"/>
</dbReference>
<dbReference type="Proteomes" id="UP000190285">
    <property type="component" value="Unassembled WGS sequence"/>
</dbReference>
<dbReference type="SUPFAM" id="SSF51182">
    <property type="entry name" value="RmlC-like cupins"/>
    <property type="match status" value="1"/>
</dbReference>
<evidence type="ECO:0000313" key="3">
    <source>
        <dbReference type="Proteomes" id="UP000190285"/>
    </source>
</evidence>
<keyword evidence="3" id="KW-1185">Reference proteome</keyword>
<proteinExistence type="predicted"/>
<dbReference type="InterPro" id="IPR024203">
    <property type="entry name" value="Deoxy-glucuronate_isom_IolB"/>
</dbReference>
<name>A0A1T5IAE7_9FIRM</name>
<keyword evidence="1 2" id="KW-0413">Isomerase</keyword>
<dbReference type="RefSeq" id="WP_079488569.1">
    <property type="nucleotide sequence ID" value="NZ_FUZT01000001.1"/>
</dbReference>
<dbReference type="Gene3D" id="2.60.120.10">
    <property type="entry name" value="Jelly Rolls"/>
    <property type="match status" value="2"/>
</dbReference>
<dbReference type="AlphaFoldDB" id="A0A1T5IAE7"/>
<evidence type="ECO:0000256" key="1">
    <source>
        <dbReference type="ARBA" id="ARBA00023235"/>
    </source>
</evidence>
<dbReference type="EMBL" id="FUZT01000001">
    <property type="protein sequence ID" value="SKC36155.1"/>
    <property type="molecule type" value="Genomic_DNA"/>
</dbReference>
<dbReference type="InterPro" id="IPR021120">
    <property type="entry name" value="KduI/IolB_isomerase"/>
</dbReference>
<protein>
    <submittedName>
        <fullName evidence="2">5-deoxyglucuronate isomerase</fullName>
    </submittedName>
</protein>
<gene>
    <name evidence="2" type="ORF">SAMN02194393_00126</name>
</gene>
<dbReference type="InterPro" id="IPR011051">
    <property type="entry name" value="RmlC_Cupin_sf"/>
</dbReference>
<evidence type="ECO:0000313" key="2">
    <source>
        <dbReference type="EMBL" id="SKC36155.1"/>
    </source>
</evidence>
<dbReference type="GO" id="GO:0019310">
    <property type="term" value="P:inositol catabolic process"/>
    <property type="evidence" value="ECO:0007669"/>
    <property type="project" value="InterPro"/>
</dbReference>
<sequence>MQRTSLHRFNKEEGYEKVITRGNSSLKYLGFDRMVIKPGEKIEYEVKGEEIAIVLQEGDFKATVDWNGKKFFDEISGTRKDVFDELPTSVYLPPNSKITIESANGMEARIFTAPCDEGNEPYFCGPDDVEEGAPGAHIWKRKYRFIFGPGSKHNGNITKKLIVGESVSVPGGWIGFPGHRHDLNNENEYPLEEIFSIRVKGPNGGPGTVIQYSSDIEDGERWNEFFVIEDDNNAIALPVGFHTSFAVPGCTEYLLWGLAGKEKIYKVQFDERYTSLENALY</sequence>
<organism evidence="2 3">
    <name type="scientific">Maledivibacter halophilus</name>
    <dbReference type="NCBI Taxonomy" id="36842"/>
    <lineage>
        <taxon>Bacteria</taxon>
        <taxon>Bacillati</taxon>
        <taxon>Bacillota</taxon>
        <taxon>Clostridia</taxon>
        <taxon>Peptostreptococcales</taxon>
        <taxon>Caminicellaceae</taxon>
        <taxon>Maledivibacter</taxon>
    </lineage>
</organism>
<reference evidence="2 3" key="1">
    <citation type="submission" date="2017-02" db="EMBL/GenBank/DDBJ databases">
        <authorList>
            <person name="Peterson S.W."/>
        </authorList>
    </citation>
    <scope>NUCLEOTIDE SEQUENCE [LARGE SCALE GENOMIC DNA]</scope>
    <source>
        <strain evidence="2 3">M1</strain>
    </source>
</reference>
<dbReference type="OrthoDB" id="9799936at2"/>
<dbReference type="PANTHER" id="PTHR39193:SF1">
    <property type="entry name" value="5-DEOXY-GLUCURONATE ISOMERASE"/>
    <property type="match status" value="1"/>
</dbReference>
<dbReference type="PANTHER" id="PTHR39193">
    <property type="entry name" value="5-DEOXY-GLUCURONATE ISOMERASE"/>
    <property type="match status" value="1"/>
</dbReference>
<dbReference type="STRING" id="36842.SAMN02194393_00126"/>
<dbReference type="InterPro" id="IPR014710">
    <property type="entry name" value="RmlC-like_jellyroll"/>
</dbReference>
<dbReference type="GO" id="GO:0008880">
    <property type="term" value="F:glucuronate isomerase activity"/>
    <property type="evidence" value="ECO:0007669"/>
    <property type="project" value="InterPro"/>
</dbReference>
<accession>A0A1T5IAE7</accession>